<keyword evidence="3" id="KW-1185">Reference proteome</keyword>
<sequence length="266" mass="31953">MYNEFSQEDNNVYYKKYCTKLNTSKCQNKGVDKICVKLVKNLIHLSNVPLNNDRDERCYLLKHWLYDEIRKKFGANYNDVSKEPVIAELKEVVYRINNNYLHDKPCYCEFVGTLKDWKEEKELHDYFQSYDKIESNINADGDKCNNYFNKLVAINKIYEEHLGKCCYCYRSGYCYDTCPDYFKCDDKYNPYKIFLKLDCTEEISKNFKKVNKPQGIDYYVITEKYDLFFIVTQLFLGILGILMIFFIFYKVNKNITISIIYYMLTF</sequence>
<dbReference type="Proteomes" id="UP000006319">
    <property type="component" value="Unassembled WGS sequence"/>
</dbReference>
<evidence type="ECO:0000256" key="1">
    <source>
        <dbReference type="SAM" id="Phobius"/>
    </source>
</evidence>
<protein>
    <recommendedName>
        <fullName evidence="4">CYIR protein</fullName>
    </recommendedName>
</protein>
<dbReference type="Pfam" id="PF05795">
    <property type="entry name" value="Plasmodium_Vir"/>
    <property type="match status" value="1"/>
</dbReference>
<dbReference type="AlphaFoldDB" id="K6UND3"/>
<dbReference type="RefSeq" id="XP_004227606.1">
    <property type="nucleotide sequence ID" value="XM_004227558.1"/>
</dbReference>
<name>K6UND3_PLACD</name>
<dbReference type="InterPro" id="IPR008780">
    <property type="entry name" value="Plasmodium_Vir"/>
</dbReference>
<dbReference type="EMBL" id="DF157115">
    <property type="protein sequence ID" value="GAB69383.1"/>
    <property type="molecule type" value="Genomic_DNA"/>
</dbReference>
<dbReference type="VEuPathDB" id="PlasmoDB:PCYB_001310"/>
<evidence type="ECO:0000313" key="3">
    <source>
        <dbReference type="Proteomes" id="UP000006319"/>
    </source>
</evidence>
<evidence type="ECO:0008006" key="4">
    <source>
        <dbReference type="Google" id="ProtNLM"/>
    </source>
</evidence>
<keyword evidence="1" id="KW-1133">Transmembrane helix</keyword>
<dbReference type="PhylomeDB" id="K6UND3"/>
<proteinExistence type="predicted"/>
<keyword evidence="1" id="KW-0472">Membrane</keyword>
<dbReference type="OrthoDB" id="381600at2759"/>
<organism evidence="2 3">
    <name type="scientific">Plasmodium cynomolgi (strain B)</name>
    <dbReference type="NCBI Taxonomy" id="1120755"/>
    <lineage>
        <taxon>Eukaryota</taxon>
        <taxon>Sar</taxon>
        <taxon>Alveolata</taxon>
        <taxon>Apicomplexa</taxon>
        <taxon>Aconoidasida</taxon>
        <taxon>Haemosporida</taxon>
        <taxon>Plasmodiidae</taxon>
        <taxon>Plasmodium</taxon>
        <taxon>Plasmodium (Plasmodium)</taxon>
    </lineage>
</organism>
<dbReference type="GeneID" id="14695929"/>
<dbReference type="OMA" id="RNINCED"/>
<reference evidence="2 3" key="1">
    <citation type="journal article" date="2012" name="Nat. Genet.">
        <title>Plasmodium cynomolgi genome sequences provide insight into Plasmodium vivax and the monkey malaria clade.</title>
        <authorList>
            <person name="Tachibana S."/>
            <person name="Sullivan S.A."/>
            <person name="Kawai S."/>
            <person name="Nakamura S."/>
            <person name="Kim H.R."/>
            <person name="Goto N."/>
            <person name="Arisue N."/>
            <person name="Palacpac N.M.Q."/>
            <person name="Honma H."/>
            <person name="Yagi M."/>
            <person name="Tougan T."/>
            <person name="Katakai Y."/>
            <person name="Kaneko O."/>
            <person name="Mita T."/>
            <person name="Kita K."/>
            <person name="Yasutomi Y."/>
            <person name="Sutton P.L."/>
            <person name="Shakhbatyan R."/>
            <person name="Horii T."/>
            <person name="Yasunaga T."/>
            <person name="Barnwell J.W."/>
            <person name="Escalante A.A."/>
            <person name="Carlton J.M."/>
            <person name="Tanabe K."/>
        </authorList>
    </citation>
    <scope>NUCLEOTIDE SEQUENCE [LARGE SCALE GENOMIC DNA]</scope>
    <source>
        <strain evidence="2 3">B</strain>
    </source>
</reference>
<evidence type="ECO:0000313" key="2">
    <source>
        <dbReference type="EMBL" id="GAB69383.1"/>
    </source>
</evidence>
<gene>
    <name evidence="2" type="ORF">PCYB_001310</name>
</gene>
<feature type="transmembrane region" description="Helical" evidence="1">
    <location>
        <begin position="227"/>
        <end position="249"/>
    </location>
</feature>
<dbReference type="KEGG" id="pcy:PCYB_001310"/>
<accession>K6UND3</accession>
<keyword evidence="1" id="KW-0812">Transmembrane</keyword>